<keyword evidence="8" id="KW-0378">Hydrolase</keyword>
<dbReference type="PANTHER" id="PTHR10749:SF7">
    <property type="entry name" value="PHOSPHORYLASE B KINASE REGULATORY SUBUNIT ALPHA-RELATED"/>
    <property type="match status" value="1"/>
</dbReference>
<keyword evidence="9" id="KW-1185">Reference proteome</keyword>
<dbReference type="Proteomes" id="UP000664835">
    <property type="component" value="Unassembled WGS sequence"/>
</dbReference>
<dbReference type="PANTHER" id="PTHR10749">
    <property type="entry name" value="PHOSPHORYLASE B KINASE REGULATORY SUBUNIT"/>
    <property type="match status" value="1"/>
</dbReference>
<evidence type="ECO:0000313" key="8">
    <source>
        <dbReference type="EMBL" id="MBO1927505.1"/>
    </source>
</evidence>
<accession>A0ABS3Q6P5</accession>
<comment type="caution">
    <text evidence="8">The sequence shown here is derived from an EMBL/GenBank/DDBJ whole genome shotgun (WGS) entry which is preliminary data.</text>
</comment>
<proteinExistence type="inferred from homology"/>
<dbReference type="InterPro" id="IPR045583">
    <property type="entry name" value="KPBA/B_C"/>
</dbReference>
<evidence type="ECO:0000256" key="1">
    <source>
        <dbReference type="ARBA" id="ARBA00005131"/>
    </source>
</evidence>
<dbReference type="Pfam" id="PF19292">
    <property type="entry name" value="KPBB_C"/>
    <property type="match status" value="1"/>
</dbReference>
<dbReference type="InterPro" id="IPR008928">
    <property type="entry name" value="6-hairpin_glycosidase_sf"/>
</dbReference>
<dbReference type="Gene3D" id="1.50.10.10">
    <property type="match status" value="1"/>
</dbReference>
<sequence length="1060" mass="120938">MKKHAAQILDRYYQQVSDIILARQNPITGLLPASTAITAHGDYTDAWVRDNVYSILAAWGLGLAYRRIDDTQGRAILLEQSVVKLMRGLLTAMMKQSNKVEAFKYSQNPLDALHAKYATDSGDPVVGDDEWGHLQLDATSLFLLMLGQMTASGLRIIFSMDEVHFIQNLVHYIGRAYRTPDYGIWERGNKINHGIAEVNSSSVGMAKAALEAMDGFNCFGSEGGQDSIIHVVPDEIARARITLETALPSESLSKEVDAATLSVIGYPAFAIENTELVNLTLDEVINKLAGNYGCKRFLRDGHQAANEDHHRLHYEPEEMQQFENIECEWPLFFTYLLLHYLFTDQAELAKEYREKLEGLLVEQNGQKLLPELYIVPLDKIDAERENPGSQKRVPNENVPLVWAQSLYILGSLIQDGLLDVADIDPLGRHNRIGSSLGKQLQLSLIAEDETVQAKLDEYGLVTQTVQQLEPVQVRQASALASAFEWLGRSERLQLSGRPRRNPRGMATSCVYEFEDKRFVFQPQFLSRHDFYLTQDNEMLVKRLKMEMGYIYRQWHLPGRPLVVMVVSQSMLRKGGKEALLEFIEQCRQGQFDDIPVKLGMLKSFLPTSAKRSLHYLEKEIGDEEAFLQERVCQMLLPQDIHSPCVCCLEDCHANQDEQLIEQLSLTANLNDQFLILQTLFERHGADFVTSLQDQDGNRFTTRQLLEEVYIRAGESSDWNITRRAAALLDKFDINLEGAVTEILVRKIALSVSRQYSKKSTFKQPRGADEILRIIKEFNADDQRAQILTQELIINLGLIIRSRPELLLNMTLVRTGQLLQLLAGHIRHGEHCSADDALDVLMTKTPYEISQALEYVLEHYTDVQEELYQEEVMKFDNSEQDLKLPHFTSDLNPELGGANDWHHWRQINGSIGRYPDSFYEGVWDVVNQTAGLIIGDQWNPKRRLDNSLCADMTRGEKLFQAKVEHLMNKPPLPEVRRLYYEALMVLGMIMKVNPEMRTDDDMYIDVLLGHAVRLRWLSKPGNHMIAYEGERKDAWQAFYYASPDEVANAIVQAFRFLHKES</sequence>
<dbReference type="SUPFAM" id="SSF48208">
    <property type="entry name" value="Six-hairpin glycosidases"/>
    <property type="match status" value="1"/>
</dbReference>
<organism evidence="8 9">
    <name type="scientific">Thiomicrorhabdus marina</name>
    <dbReference type="NCBI Taxonomy" id="2818442"/>
    <lineage>
        <taxon>Bacteria</taxon>
        <taxon>Pseudomonadati</taxon>
        <taxon>Pseudomonadota</taxon>
        <taxon>Gammaproteobacteria</taxon>
        <taxon>Thiotrichales</taxon>
        <taxon>Piscirickettsiaceae</taxon>
        <taxon>Thiomicrorhabdus</taxon>
    </lineage>
</organism>
<dbReference type="GO" id="GO:0016787">
    <property type="term" value="F:hydrolase activity"/>
    <property type="evidence" value="ECO:0007669"/>
    <property type="project" value="UniProtKB-KW"/>
</dbReference>
<keyword evidence="5" id="KW-0119">Carbohydrate metabolism</keyword>
<dbReference type="InterPro" id="IPR012341">
    <property type="entry name" value="6hp_glycosidase-like_sf"/>
</dbReference>
<protein>
    <submittedName>
        <fullName evidence="8">Glycoside hydrolase family 15 protein</fullName>
    </submittedName>
</protein>
<keyword evidence="3" id="KW-0321">Glycogen metabolism</keyword>
<evidence type="ECO:0000256" key="5">
    <source>
        <dbReference type="ARBA" id="ARBA00023277"/>
    </source>
</evidence>
<feature type="domain" description="GH15-like" evidence="6">
    <location>
        <begin position="9"/>
        <end position="815"/>
    </location>
</feature>
<dbReference type="RefSeq" id="WP_208149703.1">
    <property type="nucleotide sequence ID" value="NZ_JAGETV010000012.1"/>
</dbReference>
<evidence type="ECO:0000256" key="2">
    <source>
        <dbReference type="ARBA" id="ARBA00007128"/>
    </source>
</evidence>
<dbReference type="Pfam" id="PF00723">
    <property type="entry name" value="Glyco_hydro_15"/>
    <property type="match status" value="1"/>
</dbReference>
<dbReference type="InterPro" id="IPR008734">
    <property type="entry name" value="PHK_A/B_su"/>
</dbReference>
<evidence type="ECO:0000256" key="4">
    <source>
        <dbReference type="ARBA" id="ARBA00022860"/>
    </source>
</evidence>
<gene>
    <name evidence="8" type="ORF">J3998_07930</name>
</gene>
<comment type="similarity">
    <text evidence="2">Belongs to the phosphorylase b kinase regulatory chain family.</text>
</comment>
<feature type="domain" description="Phosphorylase b kinase regulatory subunit alpha/beta C-terminal" evidence="7">
    <location>
        <begin position="829"/>
        <end position="1058"/>
    </location>
</feature>
<evidence type="ECO:0000259" key="7">
    <source>
        <dbReference type="Pfam" id="PF19292"/>
    </source>
</evidence>
<dbReference type="EMBL" id="JAGETV010000012">
    <property type="protein sequence ID" value="MBO1927505.1"/>
    <property type="molecule type" value="Genomic_DNA"/>
</dbReference>
<reference evidence="8 9" key="1">
    <citation type="submission" date="2021-03" db="EMBL/GenBank/DDBJ databases">
        <title>Thiomicrorhabdus sp.nov.,novel sulfur-oxidizing bacteria isolated from coastal sediment.</title>
        <authorList>
            <person name="Liu X."/>
        </authorList>
    </citation>
    <scope>NUCLEOTIDE SEQUENCE [LARGE SCALE GENOMIC DNA]</scope>
    <source>
        <strain evidence="8 9">6S2-11</strain>
    </source>
</reference>
<evidence type="ECO:0000313" key="9">
    <source>
        <dbReference type="Proteomes" id="UP000664835"/>
    </source>
</evidence>
<name>A0ABS3Q6P5_9GAMM</name>
<comment type="pathway">
    <text evidence="1">Glycan biosynthesis; glycogen metabolism.</text>
</comment>
<evidence type="ECO:0000256" key="3">
    <source>
        <dbReference type="ARBA" id="ARBA00022600"/>
    </source>
</evidence>
<keyword evidence="4" id="KW-0112">Calmodulin-binding</keyword>
<evidence type="ECO:0000259" key="6">
    <source>
        <dbReference type="Pfam" id="PF00723"/>
    </source>
</evidence>
<dbReference type="InterPro" id="IPR011613">
    <property type="entry name" value="GH15-like"/>
</dbReference>